<feature type="binding site" evidence="10">
    <location>
        <position position="165"/>
    </location>
    <ligand>
        <name>UDP-N-acetyl-alpha-D-glucosamine</name>
        <dbReference type="ChEBI" id="CHEBI:57705"/>
    </ligand>
</feature>
<evidence type="ECO:0000256" key="2">
    <source>
        <dbReference type="ARBA" id="ARBA00022618"/>
    </source>
</evidence>
<dbReference type="RefSeq" id="WP_368847027.1">
    <property type="nucleotide sequence ID" value="NZ_CP194411.1"/>
</dbReference>
<organism evidence="13 14">
    <name type="scientific">Selenomonas sputigena</name>
    <dbReference type="NCBI Taxonomy" id="69823"/>
    <lineage>
        <taxon>Bacteria</taxon>
        <taxon>Bacillati</taxon>
        <taxon>Bacillota</taxon>
        <taxon>Negativicutes</taxon>
        <taxon>Selenomonadales</taxon>
        <taxon>Selenomonadaceae</taxon>
        <taxon>Selenomonas</taxon>
    </lineage>
</organism>
<keyword evidence="6 10" id="KW-0573">Peptidoglycan synthesis</keyword>
<evidence type="ECO:0000259" key="12">
    <source>
        <dbReference type="Pfam" id="PF04101"/>
    </source>
</evidence>
<dbReference type="InterPro" id="IPR004276">
    <property type="entry name" value="GlycoTrans_28_N"/>
</dbReference>
<keyword evidence="2 10" id="KW-0132">Cell division</keyword>
<reference evidence="13 14" key="1">
    <citation type="submission" date="2023-04" db="EMBL/GenBank/DDBJ databases">
        <title>Genome Sequence of Selenomonas sputigena ATCC 33150.</title>
        <authorList>
            <person name="Miller D.P."/>
            <person name="Anvari S."/>
            <person name="Polson S.W."/>
            <person name="Macdonald M."/>
            <person name="Mcdowell J.V."/>
        </authorList>
    </citation>
    <scope>NUCLEOTIDE SEQUENCE [LARGE SCALE GENOMIC DNA]</scope>
    <source>
        <strain evidence="13 14">ATCC 33150</strain>
    </source>
</reference>
<keyword evidence="3 10" id="KW-0328">Glycosyltransferase</keyword>
<dbReference type="GO" id="GO:0016757">
    <property type="term" value="F:glycosyltransferase activity"/>
    <property type="evidence" value="ECO:0007669"/>
    <property type="project" value="UniProtKB-KW"/>
</dbReference>
<feature type="binding site" evidence="10">
    <location>
        <begin position="10"/>
        <end position="12"/>
    </location>
    <ligand>
        <name>UDP-N-acetyl-alpha-D-glucosamine</name>
        <dbReference type="ChEBI" id="CHEBI:57705"/>
    </ligand>
</feature>
<evidence type="ECO:0000256" key="8">
    <source>
        <dbReference type="ARBA" id="ARBA00023306"/>
    </source>
</evidence>
<dbReference type="HAMAP" id="MF_00033">
    <property type="entry name" value="MurG"/>
    <property type="match status" value="1"/>
</dbReference>
<dbReference type="Pfam" id="PF04101">
    <property type="entry name" value="Glyco_tran_28_C"/>
    <property type="match status" value="1"/>
</dbReference>
<dbReference type="Proteomes" id="UP001559623">
    <property type="component" value="Unassembled WGS sequence"/>
</dbReference>
<keyword evidence="14" id="KW-1185">Reference proteome</keyword>
<feature type="domain" description="Glycosyltransferase family 28 N-terminal" evidence="11">
    <location>
        <begin position="3"/>
        <end position="142"/>
    </location>
</feature>
<evidence type="ECO:0000256" key="9">
    <source>
        <dbReference type="ARBA" id="ARBA00023316"/>
    </source>
</evidence>
<comment type="caution">
    <text evidence="13">The sequence shown here is derived from an EMBL/GenBank/DDBJ whole genome shotgun (WGS) entry which is preliminary data.</text>
</comment>
<dbReference type="EC" id="2.4.1.227" evidence="10"/>
<feature type="binding site" evidence="10">
    <location>
        <position position="124"/>
    </location>
    <ligand>
        <name>UDP-N-acetyl-alpha-D-glucosamine</name>
        <dbReference type="ChEBI" id="CHEBI:57705"/>
    </ligand>
</feature>
<evidence type="ECO:0000256" key="1">
    <source>
        <dbReference type="ARBA" id="ARBA00022475"/>
    </source>
</evidence>
<dbReference type="Gene3D" id="3.40.50.2000">
    <property type="entry name" value="Glycogen Phosphorylase B"/>
    <property type="match status" value="2"/>
</dbReference>
<feature type="domain" description="Glycosyl transferase family 28 C-terminal" evidence="12">
    <location>
        <begin position="188"/>
        <end position="357"/>
    </location>
</feature>
<evidence type="ECO:0000256" key="10">
    <source>
        <dbReference type="HAMAP-Rule" id="MF_00033"/>
    </source>
</evidence>
<comment type="subcellular location">
    <subcellularLocation>
        <location evidence="10">Cell membrane</location>
        <topology evidence="10">Peripheral membrane protein</topology>
        <orientation evidence="10">Cytoplasmic side</orientation>
    </subcellularLocation>
</comment>
<dbReference type="InterPro" id="IPR007235">
    <property type="entry name" value="Glyco_trans_28_C"/>
</dbReference>
<feature type="binding site" evidence="10">
    <location>
        <position position="300"/>
    </location>
    <ligand>
        <name>UDP-N-acetyl-alpha-D-glucosamine</name>
        <dbReference type="ChEBI" id="CHEBI:57705"/>
    </ligand>
</feature>
<evidence type="ECO:0000256" key="3">
    <source>
        <dbReference type="ARBA" id="ARBA00022676"/>
    </source>
</evidence>
<evidence type="ECO:0000256" key="7">
    <source>
        <dbReference type="ARBA" id="ARBA00023136"/>
    </source>
</evidence>
<name>A0ABV3X536_9FIRM</name>
<protein>
    <recommendedName>
        <fullName evidence="10">UDP-N-acetylglucosamine--N-acetylmuramyl-(pentapeptide) pyrophosphoryl-undecaprenol N-acetylglucosamine transferase</fullName>
        <ecNumber evidence="10">2.4.1.227</ecNumber>
    </recommendedName>
    <alternativeName>
        <fullName evidence="10">Undecaprenyl-PP-MurNAc-pentapeptide-UDPGlcNAc GlcNAc transferase</fullName>
    </alternativeName>
</protein>
<evidence type="ECO:0000256" key="6">
    <source>
        <dbReference type="ARBA" id="ARBA00022984"/>
    </source>
</evidence>
<keyword evidence="9 10" id="KW-0961">Cell wall biogenesis/degradation</keyword>
<evidence type="ECO:0000256" key="4">
    <source>
        <dbReference type="ARBA" id="ARBA00022679"/>
    </source>
</evidence>
<keyword evidence="7 10" id="KW-0472">Membrane</keyword>
<dbReference type="NCBIfam" id="TIGR01133">
    <property type="entry name" value="murG"/>
    <property type="match status" value="1"/>
</dbReference>
<dbReference type="CDD" id="cd03785">
    <property type="entry name" value="GT28_MurG"/>
    <property type="match status" value="1"/>
</dbReference>
<keyword evidence="1 10" id="KW-1003">Cell membrane</keyword>
<dbReference type="PANTHER" id="PTHR21015">
    <property type="entry name" value="UDP-N-ACETYLGLUCOSAMINE--N-ACETYLMURAMYL-(PENTAPEPTIDE) PYROPHOSPHORYL-UNDECAPRENOL N-ACETYLGLUCOSAMINE TRANSFERASE 1"/>
    <property type="match status" value="1"/>
</dbReference>
<evidence type="ECO:0000313" key="14">
    <source>
        <dbReference type="Proteomes" id="UP001559623"/>
    </source>
</evidence>
<comment type="caution">
    <text evidence="10">Lacks conserved residue(s) required for the propagation of feature annotation.</text>
</comment>
<accession>A0ABV3X536</accession>
<comment type="similarity">
    <text evidence="10">Belongs to the glycosyltransferase 28 family. MurG subfamily.</text>
</comment>
<feature type="binding site" evidence="10">
    <location>
        <position position="195"/>
    </location>
    <ligand>
        <name>UDP-N-acetyl-alpha-D-glucosamine</name>
        <dbReference type="ChEBI" id="CHEBI:57705"/>
    </ligand>
</feature>
<sequence length="369" mass="40079">MKIIVSGGGTGGHIYPALTLVRAIAEKEKGAEFLYVGTKKGLEADIIPKEGIPFETVDIEGLKRGFSPSNIVRLGRAVHGLAEAAAIVRRFRPDAVIGTGGYVCGPILMAASFAHVPTLIQEQNVVPGVTNKILAKFVTRIAVGMEEALAHFPREKTVFTGNPIRREVMTANREKAFEKFGFDSARRMVLVSGGSRGARSIDRAMVGVLKQAQEYPQVQYLLVTGKGEYEDVMRRLREAGADLERFPHLRVEPYLYDMPEALAMADLAIFRAGATGLAELTARGVPAILVPYPFAAENHQEHNARALEKAGAARVILNRDLTAETLAALLGELLKEEDVLRRMAQSSRSLGRPQAADDIADMVLGLAKR</sequence>
<evidence type="ECO:0000256" key="5">
    <source>
        <dbReference type="ARBA" id="ARBA00022960"/>
    </source>
</evidence>
<keyword evidence="8 10" id="KW-0131">Cell cycle</keyword>
<evidence type="ECO:0000259" key="11">
    <source>
        <dbReference type="Pfam" id="PF03033"/>
    </source>
</evidence>
<dbReference type="EMBL" id="JARVLH010000003">
    <property type="protein sequence ID" value="MEX5285302.1"/>
    <property type="molecule type" value="Genomic_DNA"/>
</dbReference>
<keyword evidence="4 10" id="KW-0808">Transferase</keyword>
<keyword evidence="5 10" id="KW-0133">Cell shape</keyword>
<gene>
    <name evidence="10 13" type="primary">murG</name>
    <name evidence="13" type="ORF">QCO44_06565</name>
</gene>
<comment type="function">
    <text evidence="10">Cell wall formation. Catalyzes the transfer of a GlcNAc subunit on undecaprenyl-pyrophosphoryl-MurNAc-pentapeptide (lipid intermediate I) to form undecaprenyl-pyrophosphoryl-MurNAc-(pentapeptide)GlcNAc (lipid intermediate II).</text>
</comment>
<dbReference type="PANTHER" id="PTHR21015:SF22">
    <property type="entry name" value="GLYCOSYLTRANSFERASE"/>
    <property type="match status" value="1"/>
</dbReference>
<dbReference type="Pfam" id="PF03033">
    <property type="entry name" value="Glyco_transf_28"/>
    <property type="match status" value="1"/>
</dbReference>
<comment type="catalytic activity">
    <reaction evidence="10">
        <text>di-trans,octa-cis-undecaprenyl diphospho-N-acetyl-alpha-D-muramoyl-L-alanyl-D-glutamyl-meso-2,6-diaminopimeloyl-D-alanyl-D-alanine + UDP-N-acetyl-alpha-D-glucosamine = di-trans,octa-cis-undecaprenyl diphospho-[N-acetyl-alpha-D-glucosaminyl-(1-&gt;4)]-N-acetyl-alpha-D-muramoyl-L-alanyl-D-glutamyl-meso-2,6-diaminopimeloyl-D-alanyl-D-alanine + UDP + H(+)</text>
        <dbReference type="Rhea" id="RHEA:31227"/>
        <dbReference type="ChEBI" id="CHEBI:15378"/>
        <dbReference type="ChEBI" id="CHEBI:57705"/>
        <dbReference type="ChEBI" id="CHEBI:58223"/>
        <dbReference type="ChEBI" id="CHEBI:61387"/>
        <dbReference type="ChEBI" id="CHEBI:61388"/>
        <dbReference type="EC" id="2.4.1.227"/>
    </reaction>
</comment>
<dbReference type="SUPFAM" id="SSF53756">
    <property type="entry name" value="UDP-Glycosyltransferase/glycogen phosphorylase"/>
    <property type="match status" value="1"/>
</dbReference>
<evidence type="ECO:0000313" key="13">
    <source>
        <dbReference type="EMBL" id="MEX5285302.1"/>
    </source>
</evidence>
<comment type="pathway">
    <text evidence="10">Cell wall biogenesis; peptidoglycan biosynthesis.</text>
</comment>
<proteinExistence type="inferred from homology"/>
<dbReference type="InterPro" id="IPR006009">
    <property type="entry name" value="GlcNAc_MurG"/>
</dbReference>